<dbReference type="Pfam" id="PF01410">
    <property type="entry name" value="COLFI"/>
    <property type="match status" value="1"/>
</dbReference>
<organism evidence="5 6">
    <name type="scientific">Pampusana beccarii</name>
    <name type="common">Western bronze ground-dove</name>
    <dbReference type="NCBI Taxonomy" id="2953425"/>
    <lineage>
        <taxon>Eukaryota</taxon>
        <taxon>Metazoa</taxon>
        <taxon>Chordata</taxon>
        <taxon>Craniata</taxon>
        <taxon>Vertebrata</taxon>
        <taxon>Euteleostomi</taxon>
        <taxon>Archelosauria</taxon>
        <taxon>Archosauria</taxon>
        <taxon>Dinosauria</taxon>
        <taxon>Saurischia</taxon>
        <taxon>Theropoda</taxon>
        <taxon>Coelurosauria</taxon>
        <taxon>Aves</taxon>
        <taxon>Neognathae</taxon>
        <taxon>Neoaves</taxon>
        <taxon>Columbimorphae</taxon>
        <taxon>Columbiformes</taxon>
        <taxon>Columbidae</taxon>
        <taxon>Pampusana</taxon>
    </lineage>
</organism>
<keyword evidence="2" id="KW-0964">Secreted</keyword>
<dbReference type="InterPro" id="IPR000885">
    <property type="entry name" value="Fib_collagen_C"/>
</dbReference>
<dbReference type="GO" id="GO:0005581">
    <property type="term" value="C:collagen trimer"/>
    <property type="evidence" value="ECO:0007669"/>
    <property type="project" value="UniProtKB-KW"/>
</dbReference>
<evidence type="ECO:0000313" key="5">
    <source>
        <dbReference type="EMBL" id="NXW84703.1"/>
    </source>
</evidence>
<feature type="non-terminal residue" evidence="5">
    <location>
        <position position="1"/>
    </location>
</feature>
<feature type="domain" description="Fibrillar collagen NC1" evidence="4">
    <location>
        <begin position="1"/>
        <end position="103"/>
    </location>
</feature>
<dbReference type="Proteomes" id="UP000541332">
    <property type="component" value="Unassembled WGS sequence"/>
</dbReference>
<dbReference type="GO" id="GO:0005576">
    <property type="term" value="C:extracellular region"/>
    <property type="evidence" value="ECO:0007669"/>
    <property type="project" value="UniProtKB-SubCell"/>
</dbReference>
<reference evidence="5 6" key="1">
    <citation type="submission" date="2020-02" db="EMBL/GenBank/DDBJ databases">
        <title>Bird 10,000 Genomes (B10K) Project - Family phase.</title>
        <authorList>
            <person name="Zhang G."/>
        </authorList>
    </citation>
    <scope>NUCLEOTIDE SEQUENCE [LARGE SCALE GENOMIC DNA]</scope>
    <source>
        <strain evidence="5">B10K-DU-006-06</strain>
    </source>
</reference>
<comment type="caution">
    <text evidence="5">The sequence shown here is derived from an EMBL/GenBank/DDBJ whole genome shotgun (WGS) entry which is preliminary data.</text>
</comment>
<dbReference type="EMBL" id="VWYH01002744">
    <property type="protein sequence ID" value="NXW84703.1"/>
    <property type="molecule type" value="Genomic_DNA"/>
</dbReference>
<evidence type="ECO:0000313" key="6">
    <source>
        <dbReference type="Proteomes" id="UP000541332"/>
    </source>
</evidence>
<dbReference type="Gene3D" id="2.60.120.1000">
    <property type="match status" value="1"/>
</dbReference>
<evidence type="ECO:0000256" key="2">
    <source>
        <dbReference type="ARBA" id="ARBA00022525"/>
    </source>
</evidence>
<sequence length="103" mass="11094">WHPLRAKNWVPGAPLCLPPGQYYIDPNQGSPQDALVAFCNFTAGGETCIAPVHNQVWGGFRGAASAPCYMGWYGWILVLVVPPSLLGQRDAVPAPHRSPSRLG</sequence>
<dbReference type="AlphaFoldDB" id="A0A7L4FF88"/>
<gene>
    <name evidence="5" type="primary">Col11a2</name>
    <name evidence="5" type="ORF">ALOBEC_R15706</name>
</gene>
<evidence type="ECO:0000259" key="4">
    <source>
        <dbReference type="PROSITE" id="PS51461"/>
    </source>
</evidence>
<dbReference type="GO" id="GO:0005201">
    <property type="term" value="F:extracellular matrix structural constituent"/>
    <property type="evidence" value="ECO:0007669"/>
    <property type="project" value="InterPro"/>
</dbReference>
<comment type="subcellular location">
    <subcellularLocation>
        <location evidence="1">Secreted</location>
    </subcellularLocation>
</comment>
<dbReference type="OrthoDB" id="8939548at2759"/>
<keyword evidence="6" id="KW-1185">Reference proteome</keyword>
<accession>A0A7L4FF88</accession>
<protein>
    <submittedName>
        <fullName evidence="5">COBA2 protein</fullName>
    </submittedName>
</protein>
<feature type="non-terminal residue" evidence="5">
    <location>
        <position position="103"/>
    </location>
</feature>
<name>A0A7L4FF88_9COLU</name>
<keyword evidence="3" id="KW-0176">Collagen</keyword>
<evidence type="ECO:0000256" key="3">
    <source>
        <dbReference type="ARBA" id="ARBA00023119"/>
    </source>
</evidence>
<dbReference type="PROSITE" id="PS51461">
    <property type="entry name" value="NC1_FIB"/>
    <property type="match status" value="1"/>
</dbReference>
<evidence type="ECO:0000256" key="1">
    <source>
        <dbReference type="ARBA" id="ARBA00004613"/>
    </source>
</evidence>
<proteinExistence type="predicted"/>